<sequence length="347" mass="38495">MDNKRIKIEPPQLIIILYLIILTISLKFIGISYIDMINDSLTKWVMNGVLVLSLLPMINVGAGRNFGLPIGISAGLIGMCISIEYKLTGWMGFSISILIGIVIAILFGYIYSVILNRLKGNEEIVGTFAGFSFIPIMNFFWSLAPFKNRQMLYPVGGKGLRPKINLQNYFGGVLDNFIKINIGKFIIPVGLILFFLVLCLLVYLFQKTRMGIAMAAIAENQVFVKLSGVNINRYRTFAIIFSTILGAIGIIVYSQSYGFVHLYDGPFMMAFPAVSAILIGGASKKKATVFQAMLGTYLYQTTSLLSVPVANAILIPEMSEVIRMIVTNGIILYAFLYEGVRRVNEKI</sequence>
<evidence type="ECO:0000256" key="4">
    <source>
        <dbReference type="ARBA" id="ARBA00022989"/>
    </source>
</evidence>
<keyword evidence="7" id="KW-0813">Transport</keyword>
<feature type="transmembrane region" description="Helical" evidence="6">
    <location>
        <begin position="265"/>
        <end position="282"/>
    </location>
</feature>
<dbReference type="InterPro" id="IPR001851">
    <property type="entry name" value="ABC_transp_permease"/>
</dbReference>
<feature type="transmembrane region" description="Helical" evidence="6">
    <location>
        <begin position="12"/>
        <end position="34"/>
    </location>
</feature>
<evidence type="ECO:0000256" key="6">
    <source>
        <dbReference type="SAM" id="Phobius"/>
    </source>
</evidence>
<evidence type="ECO:0000313" key="8">
    <source>
        <dbReference type="Proteomes" id="UP000184114"/>
    </source>
</evidence>
<keyword evidence="7" id="KW-0762">Sugar transport</keyword>
<feature type="transmembrane region" description="Helical" evidence="6">
    <location>
        <begin position="91"/>
        <end position="112"/>
    </location>
</feature>
<keyword evidence="4 6" id="KW-1133">Transmembrane helix</keyword>
<dbReference type="GeneID" id="90996389"/>
<evidence type="ECO:0000256" key="1">
    <source>
        <dbReference type="ARBA" id="ARBA00004651"/>
    </source>
</evidence>
<feature type="transmembrane region" description="Helical" evidence="6">
    <location>
        <begin position="40"/>
        <end position="59"/>
    </location>
</feature>
<protein>
    <submittedName>
        <fullName evidence="7">Simple sugar transport system permease protein</fullName>
    </submittedName>
</protein>
<feature type="transmembrane region" description="Helical" evidence="6">
    <location>
        <begin position="124"/>
        <end position="144"/>
    </location>
</feature>
<evidence type="ECO:0000256" key="3">
    <source>
        <dbReference type="ARBA" id="ARBA00022692"/>
    </source>
</evidence>
<dbReference type="AlphaFoldDB" id="A0A1M4TNP3"/>
<feature type="transmembrane region" description="Helical" evidence="6">
    <location>
        <begin position="185"/>
        <end position="205"/>
    </location>
</feature>
<reference evidence="8" key="1">
    <citation type="submission" date="2016-11" db="EMBL/GenBank/DDBJ databases">
        <authorList>
            <person name="Varghese N."/>
            <person name="Submissions S."/>
        </authorList>
    </citation>
    <scope>NUCLEOTIDE SEQUENCE [LARGE SCALE GENOMIC DNA]</scope>
    <source>
        <strain evidence="8">DSM 18095</strain>
    </source>
</reference>
<keyword evidence="5 6" id="KW-0472">Membrane</keyword>
<evidence type="ECO:0000256" key="5">
    <source>
        <dbReference type="ARBA" id="ARBA00023136"/>
    </source>
</evidence>
<feature type="transmembrane region" description="Helical" evidence="6">
    <location>
        <begin position="234"/>
        <end position="253"/>
    </location>
</feature>
<comment type="subcellular location">
    <subcellularLocation>
        <location evidence="1">Cell membrane</location>
        <topology evidence="1">Multi-pass membrane protein</topology>
    </subcellularLocation>
</comment>
<dbReference type="STRING" id="1123404.SAMN02745784_00769"/>
<dbReference type="EMBL" id="FQTY01000002">
    <property type="protein sequence ID" value="SHE45996.1"/>
    <property type="molecule type" value="Genomic_DNA"/>
</dbReference>
<feature type="transmembrane region" description="Helical" evidence="6">
    <location>
        <begin position="66"/>
        <end position="85"/>
    </location>
</feature>
<feature type="transmembrane region" description="Helical" evidence="6">
    <location>
        <begin position="321"/>
        <end position="340"/>
    </location>
</feature>
<dbReference type="GO" id="GO:0022857">
    <property type="term" value="F:transmembrane transporter activity"/>
    <property type="evidence" value="ECO:0007669"/>
    <property type="project" value="InterPro"/>
</dbReference>
<feature type="transmembrane region" description="Helical" evidence="6">
    <location>
        <begin position="294"/>
        <end position="315"/>
    </location>
</feature>
<dbReference type="GO" id="GO:0005886">
    <property type="term" value="C:plasma membrane"/>
    <property type="evidence" value="ECO:0007669"/>
    <property type="project" value="UniProtKB-SubCell"/>
</dbReference>
<keyword evidence="3 6" id="KW-0812">Transmembrane</keyword>
<dbReference type="PANTHER" id="PTHR32196">
    <property type="entry name" value="ABC TRANSPORTER PERMEASE PROTEIN YPHD-RELATED-RELATED"/>
    <property type="match status" value="1"/>
</dbReference>
<evidence type="ECO:0000313" key="7">
    <source>
        <dbReference type="EMBL" id="SHE45996.1"/>
    </source>
</evidence>
<dbReference type="Pfam" id="PF02653">
    <property type="entry name" value="BPD_transp_2"/>
    <property type="match status" value="1"/>
</dbReference>
<organism evidence="7 8">
    <name type="scientific">Tissierella praeacuta DSM 18095</name>
    <dbReference type="NCBI Taxonomy" id="1123404"/>
    <lineage>
        <taxon>Bacteria</taxon>
        <taxon>Bacillati</taxon>
        <taxon>Bacillota</taxon>
        <taxon>Tissierellia</taxon>
        <taxon>Tissierellales</taxon>
        <taxon>Tissierellaceae</taxon>
        <taxon>Tissierella</taxon>
    </lineage>
</organism>
<gene>
    <name evidence="7" type="ORF">SAMN02745784_00769</name>
</gene>
<proteinExistence type="predicted"/>
<keyword evidence="2" id="KW-1003">Cell membrane</keyword>
<name>A0A1M4TNP3_9FIRM</name>
<keyword evidence="8" id="KW-1185">Reference proteome</keyword>
<dbReference type="PANTHER" id="PTHR32196:SF15">
    <property type="entry name" value="SUGAR ABC TRANSPORTER PERMEASE PROTEIN"/>
    <property type="match status" value="1"/>
</dbReference>
<accession>A0A1M4TNP3</accession>
<dbReference type="RefSeq" id="WP_072973298.1">
    <property type="nucleotide sequence ID" value="NZ_FQTY01000002.1"/>
</dbReference>
<evidence type="ECO:0000256" key="2">
    <source>
        <dbReference type="ARBA" id="ARBA00022475"/>
    </source>
</evidence>
<dbReference type="Proteomes" id="UP000184114">
    <property type="component" value="Unassembled WGS sequence"/>
</dbReference>